<name>A0ABR0SJX5_9HYPO</name>
<comment type="caution">
    <text evidence="7">Lacks conserved residue(s) required for the propagation of feature annotation.</text>
</comment>
<reference evidence="9 10" key="1">
    <citation type="submission" date="2024-01" db="EMBL/GenBank/DDBJ databases">
        <title>Complete genome of Cladobotryum mycophilum ATHUM6906.</title>
        <authorList>
            <person name="Christinaki A.C."/>
            <person name="Myridakis A.I."/>
            <person name="Kouvelis V.N."/>
        </authorList>
    </citation>
    <scope>NUCLEOTIDE SEQUENCE [LARGE SCALE GENOMIC DNA]</scope>
    <source>
        <strain evidence="9 10">ATHUM6906</strain>
    </source>
</reference>
<organism evidence="9 10">
    <name type="scientific">Cladobotryum mycophilum</name>
    <dbReference type="NCBI Taxonomy" id="491253"/>
    <lineage>
        <taxon>Eukaryota</taxon>
        <taxon>Fungi</taxon>
        <taxon>Dikarya</taxon>
        <taxon>Ascomycota</taxon>
        <taxon>Pezizomycotina</taxon>
        <taxon>Sordariomycetes</taxon>
        <taxon>Hypocreomycetidae</taxon>
        <taxon>Hypocreales</taxon>
        <taxon>Hypocreaceae</taxon>
        <taxon>Cladobotryum</taxon>
    </lineage>
</organism>
<dbReference type="PANTHER" id="PTHR11660:SF57">
    <property type="entry name" value="SOLUTE CARRIER FAMILY 40 MEMBER"/>
    <property type="match status" value="1"/>
</dbReference>
<comment type="caution">
    <text evidence="9">The sequence shown here is derived from an EMBL/GenBank/DDBJ whole genome shotgun (WGS) entry which is preliminary data.</text>
</comment>
<feature type="transmembrane region" description="Helical" evidence="7">
    <location>
        <begin position="229"/>
        <end position="251"/>
    </location>
</feature>
<sequence length="526" mass="57929">MSAIEFFSSREHLLPDVPLHTNDDDYVHVRNVNFGGEPSHGLLAFEQADASPGDSTHRLDVEPLERPDSIPKSIALRLYTSHFLSTWNSRLFEFGAVLFLSSIFPSTLLPMSVYALVRSASAILFAQTVGLWVDHGHRLKVVRVSILGQRIAVAMSCALFLVMERMGGGIVRDGCFAAVVVLACVERLCAVMNLVAVERDWVVIITEEMPSARQELNTQMRRIDLLCKLVGPLVISTVTIVSTLMAIYVTLAMNLLSVLVEYICIEQVYRSVPALRRERPFTEDNSNGATSRGSDQPNSRPSPLISRTLPISSLPFYFRHSAFLPSMALALLYLTVLSFSGQMLTFLLAVGYTSAQVGVARTLSTALELSATWVGPKLMKRIGVVRAGIWSLSWQMIWLTAGVGWFLNDTFGNRTVSTGAAIGLVVGVAMSRVGLWGYDLCAQLIVQDEVEDAYRGTFSMVEAAFQNLFELLSYATTIIFSKTDQFQWPAIVSVAAVYLAGGLYAFSVRKRRGHLIHAPACVCIKD</sequence>
<dbReference type="InterPro" id="IPR036259">
    <property type="entry name" value="MFS_trans_sf"/>
</dbReference>
<proteinExistence type="inferred from homology"/>
<comment type="similarity">
    <text evidence="2 7">Belongs to the ferroportin (FP) (TC 2.A.100) family. SLC40A subfamily.</text>
</comment>
<evidence type="ECO:0000256" key="8">
    <source>
        <dbReference type="SAM" id="MobiDB-lite"/>
    </source>
</evidence>
<protein>
    <recommendedName>
        <fullName evidence="7">Solute carrier family 40 member</fullName>
    </recommendedName>
</protein>
<comment type="function">
    <text evidence="7">May be involved in iron transport and iron homeostasis.</text>
</comment>
<evidence type="ECO:0000313" key="9">
    <source>
        <dbReference type="EMBL" id="KAK5992016.1"/>
    </source>
</evidence>
<keyword evidence="7" id="KW-0406">Ion transport</keyword>
<dbReference type="Pfam" id="PF06963">
    <property type="entry name" value="FPN1"/>
    <property type="match status" value="1"/>
</dbReference>
<evidence type="ECO:0000313" key="10">
    <source>
        <dbReference type="Proteomes" id="UP001338125"/>
    </source>
</evidence>
<feature type="transmembrane region" description="Helical" evidence="7">
    <location>
        <begin position="387"/>
        <end position="407"/>
    </location>
</feature>
<keyword evidence="10" id="KW-1185">Reference proteome</keyword>
<evidence type="ECO:0000256" key="2">
    <source>
        <dbReference type="ARBA" id="ARBA00006279"/>
    </source>
</evidence>
<dbReference type="PANTHER" id="PTHR11660">
    <property type="entry name" value="SOLUTE CARRIER FAMILY 40 MEMBER"/>
    <property type="match status" value="1"/>
</dbReference>
<dbReference type="CDD" id="cd17480">
    <property type="entry name" value="MFS_SLC40A1_like"/>
    <property type="match status" value="1"/>
</dbReference>
<evidence type="ECO:0000256" key="4">
    <source>
        <dbReference type="ARBA" id="ARBA00022692"/>
    </source>
</evidence>
<keyword evidence="4 7" id="KW-0812">Transmembrane</keyword>
<accession>A0ABR0SJX5</accession>
<evidence type="ECO:0000256" key="6">
    <source>
        <dbReference type="ARBA" id="ARBA00023136"/>
    </source>
</evidence>
<feature type="transmembrane region" description="Helical" evidence="7">
    <location>
        <begin position="486"/>
        <end position="506"/>
    </location>
</feature>
<feature type="compositionally biased region" description="Polar residues" evidence="8">
    <location>
        <begin position="283"/>
        <end position="301"/>
    </location>
</feature>
<feature type="transmembrane region" description="Helical" evidence="7">
    <location>
        <begin position="419"/>
        <end position="438"/>
    </location>
</feature>
<keyword evidence="3 7" id="KW-0813">Transport</keyword>
<evidence type="ECO:0000256" key="7">
    <source>
        <dbReference type="RuleBase" id="RU365065"/>
    </source>
</evidence>
<feature type="transmembrane region" description="Helical" evidence="7">
    <location>
        <begin position="91"/>
        <end position="109"/>
    </location>
</feature>
<dbReference type="SUPFAM" id="SSF103473">
    <property type="entry name" value="MFS general substrate transporter"/>
    <property type="match status" value="1"/>
</dbReference>
<dbReference type="EMBL" id="JAVFKD010000012">
    <property type="protein sequence ID" value="KAK5992016.1"/>
    <property type="molecule type" value="Genomic_DNA"/>
</dbReference>
<evidence type="ECO:0000256" key="1">
    <source>
        <dbReference type="ARBA" id="ARBA00004141"/>
    </source>
</evidence>
<evidence type="ECO:0000256" key="5">
    <source>
        <dbReference type="ARBA" id="ARBA00022989"/>
    </source>
</evidence>
<feature type="region of interest" description="Disordered" evidence="8">
    <location>
        <begin position="280"/>
        <end position="302"/>
    </location>
</feature>
<dbReference type="Proteomes" id="UP001338125">
    <property type="component" value="Unassembled WGS sequence"/>
</dbReference>
<comment type="subcellular location">
    <subcellularLocation>
        <location evidence="1 7">Membrane</location>
        <topology evidence="1 7">Multi-pass membrane protein</topology>
    </subcellularLocation>
</comment>
<evidence type="ECO:0000256" key="3">
    <source>
        <dbReference type="ARBA" id="ARBA00022448"/>
    </source>
</evidence>
<dbReference type="InterPro" id="IPR009716">
    <property type="entry name" value="Ferroportin-1"/>
</dbReference>
<keyword evidence="5 7" id="KW-1133">Transmembrane helix</keyword>
<gene>
    <name evidence="9" type="ORF">PT974_05412</name>
</gene>
<keyword evidence="6 7" id="KW-0472">Membrane</keyword>